<dbReference type="EMBL" id="FSHM01000004">
    <property type="protein sequence ID" value="SIB17938.1"/>
    <property type="molecule type" value="Genomic_DNA"/>
</dbReference>
<comment type="caution">
    <text evidence="1">The sequence shown here is derived from an EMBL/GenBank/DDBJ whole genome shotgun (WGS) entry which is preliminary data.</text>
</comment>
<dbReference type="AlphaFoldDB" id="A0AB38D180"/>
<evidence type="ECO:0000313" key="1">
    <source>
        <dbReference type="EMBL" id="SIB17938.1"/>
    </source>
</evidence>
<sequence>MSEAVKHSTLAEALVAFQAEVGFVAKDTQNPFFKSKYADLPAVMREAQPVLAKHGLAVSQQPSYFNADGKIYDTLKSVVIHESGEQSASTMVLHPVKNDPQAHGSAITYARRYAYMAALGLVADVDDDGNAASAPAKAAPRKATPKKVATNPEAAEALERVKAAAKAAGVVSKDVQAWFAETYPDGGAVVSSTDVDALTATAAHFELLASA</sequence>
<proteinExistence type="predicted"/>
<dbReference type="Proteomes" id="UP000185210">
    <property type="component" value="Unassembled WGS sequence"/>
</dbReference>
<accession>A0AB38D180</accession>
<reference evidence="1 2" key="1">
    <citation type="submission" date="2016-11" db="EMBL/GenBank/DDBJ databases">
        <authorList>
            <consortium name="Pathogen Informatics"/>
        </authorList>
    </citation>
    <scope>NUCLEOTIDE SEQUENCE [LARGE SCALE GENOMIC DNA]</scope>
    <source>
        <strain evidence="1 2">104</strain>
    </source>
</reference>
<gene>
    <name evidence="1" type="ORF">SAMEA2070301_03122</name>
</gene>
<evidence type="ECO:0000313" key="2">
    <source>
        <dbReference type="Proteomes" id="UP000185210"/>
    </source>
</evidence>
<organism evidence="1 2">
    <name type="scientific">Mycobacteroides abscessus subsp. abscessus</name>
    <dbReference type="NCBI Taxonomy" id="1185650"/>
    <lineage>
        <taxon>Bacteria</taxon>
        <taxon>Bacillati</taxon>
        <taxon>Actinomycetota</taxon>
        <taxon>Actinomycetes</taxon>
        <taxon>Mycobacteriales</taxon>
        <taxon>Mycobacteriaceae</taxon>
        <taxon>Mycobacteroides</taxon>
        <taxon>Mycobacteroides abscessus</taxon>
    </lineage>
</organism>
<dbReference type="Pfam" id="PF04404">
    <property type="entry name" value="ERF"/>
    <property type="match status" value="1"/>
</dbReference>
<dbReference type="InterPro" id="IPR007499">
    <property type="entry name" value="ERF_bacteria_virus"/>
</dbReference>
<name>A0AB38D180_9MYCO</name>
<protein>
    <submittedName>
        <fullName evidence="1">ERF superfamily</fullName>
    </submittedName>
</protein>
<dbReference type="RefSeq" id="WP_165643289.1">
    <property type="nucleotide sequence ID" value="NZ_FSFF01000001.1"/>
</dbReference>